<accession>A0ABU5F0N4</accession>
<organism evidence="2 3">
    <name type="scientific">Gemmata algarum</name>
    <dbReference type="NCBI Taxonomy" id="2975278"/>
    <lineage>
        <taxon>Bacteria</taxon>
        <taxon>Pseudomonadati</taxon>
        <taxon>Planctomycetota</taxon>
        <taxon>Planctomycetia</taxon>
        <taxon>Gemmatales</taxon>
        <taxon>Gemmataceae</taxon>
        <taxon>Gemmata</taxon>
    </lineage>
</organism>
<evidence type="ECO:0000313" key="2">
    <source>
        <dbReference type="EMBL" id="MDY3559481.1"/>
    </source>
</evidence>
<dbReference type="SUPFAM" id="SSF51445">
    <property type="entry name" value="(Trans)glycosidases"/>
    <property type="match status" value="1"/>
</dbReference>
<keyword evidence="3" id="KW-1185">Reference proteome</keyword>
<dbReference type="SMART" id="SM00642">
    <property type="entry name" value="Aamy"/>
    <property type="match status" value="1"/>
</dbReference>
<dbReference type="GO" id="GO:0016787">
    <property type="term" value="F:hydrolase activity"/>
    <property type="evidence" value="ECO:0007669"/>
    <property type="project" value="UniProtKB-KW"/>
</dbReference>
<dbReference type="EMBL" id="JAXBLV010000110">
    <property type="protein sequence ID" value="MDY3559481.1"/>
    <property type="molecule type" value="Genomic_DNA"/>
</dbReference>
<dbReference type="InterPro" id="IPR006047">
    <property type="entry name" value="GH13_cat_dom"/>
</dbReference>
<dbReference type="RefSeq" id="WP_320686234.1">
    <property type="nucleotide sequence ID" value="NZ_JAXBLV010000110.1"/>
</dbReference>
<reference evidence="3" key="1">
    <citation type="journal article" date="2023" name="Mar. Drugs">
        <title>Gemmata algarum, a Novel Planctomycete Isolated from an Algal Mat, Displays Antimicrobial Activity.</title>
        <authorList>
            <person name="Kumar G."/>
            <person name="Kallscheuer N."/>
            <person name="Kashif M."/>
            <person name="Ahamad S."/>
            <person name="Jagadeeshwari U."/>
            <person name="Pannikurungottu S."/>
            <person name="Haufschild T."/>
            <person name="Kabuu M."/>
            <person name="Sasikala C."/>
            <person name="Jogler C."/>
            <person name="Ramana C."/>
        </authorList>
    </citation>
    <scope>NUCLEOTIDE SEQUENCE [LARGE SCALE GENOMIC DNA]</scope>
    <source>
        <strain evidence="3">JC673</strain>
    </source>
</reference>
<dbReference type="Proteomes" id="UP001272242">
    <property type="component" value="Unassembled WGS sequence"/>
</dbReference>
<feature type="domain" description="Glycosyl hydrolase family 13 catalytic" evidence="1">
    <location>
        <begin position="41"/>
        <end position="492"/>
    </location>
</feature>
<dbReference type="InterPro" id="IPR017853">
    <property type="entry name" value="GH"/>
</dbReference>
<evidence type="ECO:0000313" key="3">
    <source>
        <dbReference type="Proteomes" id="UP001272242"/>
    </source>
</evidence>
<dbReference type="Pfam" id="PF00128">
    <property type="entry name" value="Alpha-amylase"/>
    <property type="match status" value="1"/>
</dbReference>
<dbReference type="CDD" id="cd11352">
    <property type="entry name" value="AmyAc_5"/>
    <property type="match status" value="1"/>
</dbReference>
<evidence type="ECO:0000259" key="1">
    <source>
        <dbReference type="SMART" id="SM00642"/>
    </source>
</evidence>
<name>A0ABU5F0N4_9BACT</name>
<keyword evidence="2" id="KW-0378">Hydrolase</keyword>
<comment type="caution">
    <text evidence="2">The sequence shown here is derived from an EMBL/GenBank/DDBJ whole genome shotgun (WGS) entry which is preliminary data.</text>
</comment>
<protein>
    <submittedName>
        <fullName evidence="2">Alpha-amylase family glycosyl hydrolase</fullName>
    </submittedName>
</protein>
<dbReference type="PANTHER" id="PTHR10357">
    <property type="entry name" value="ALPHA-AMYLASE FAMILY MEMBER"/>
    <property type="match status" value="1"/>
</dbReference>
<dbReference type="Gene3D" id="3.20.20.80">
    <property type="entry name" value="Glycosidases"/>
    <property type="match status" value="2"/>
</dbReference>
<proteinExistence type="predicted"/>
<sequence length="652" mass="69810">MAFRDDVLAAARPARVRDVPRAPSGGYHPSPADWRDEVLYFLLPDRFSDGGEGGRPLLNRADLGAARPAPAGATGWRWDRWAQSGSERWQGGTIRGITSKLDYLKGLGATALWVGPVFKQRGHLDSYHGYGIQDFLDVDPRFGTRQDLVELVAAAHAAGLRVILDIIFNHSGANFDYRVGGHTESEPGYRPWPGFYPDVAWRDGAGGLRDAVAGPDDGVWPEELQALGCYTRAGTGNLGAGDLGDSHAEHKRTDFLTLRDFNFDPPGPGAPDARALNLLARCYAHWIALTDCDGFRLDTLKHVSFEQARNFCGAIKEFAGRLGKLDFFLVGEVAGGDFAQNRYLEVLGMNLNAALDIGEMRLTLSSVAKGLVPPEQYFRGFDPGSAVFGSHRNVGRHHVSILDDHDHVFGAKVRFSADAASAHQVAAGVALQLFTLGVPCVYAGTEQGLAGPEAAARPFLPGWGGSDRYLREAMFGPAHPRRSGRAGIGGAATDPNEPGFGPFGTTGHHCFDPNFPTYRRIAAMGVVRKRYRALRAGRQYQRPTSVLGGGFALPGGGELAAWSRVLDDEEAVCVLNTHGTAARGADVIVDVGLSPPGSELTVVLNTAEAGGAEPGPHRVGTKLRVQAAADGTAFVEVRNVGPSECLVFLNHP</sequence>
<gene>
    <name evidence="2" type="ORF">R5W23_000474</name>
</gene>
<dbReference type="PANTHER" id="PTHR10357:SF209">
    <property type="entry name" value="PERIPLASMIC ALPHA-AMYLASE"/>
    <property type="match status" value="1"/>
</dbReference>